<dbReference type="PROSITE" id="PS00290">
    <property type="entry name" value="IG_MHC"/>
    <property type="match status" value="1"/>
</dbReference>
<dbReference type="Pfam" id="PF07654">
    <property type="entry name" value="C1-set"/>
    <property type="match status" value="2"/>
</dbReference>
<evidence type="ECO:0000313" key="7">
    <source>
        <dbReference type="RefSeq" id="XP_054836088.1"/>
    </source>
</evidence>
<dbReference type="SUPFAM" id="SSF48726">
    <property type="entry name" value="Immunoglobulin"/>
    <property type="match status" value="2"/>
</dbReference>
<keyword evidence="3" id="KW-1133">Transmembrane helix</keyword>
<dbReference type="SMART" id="SM00407">
    <property type="entry name" value="IGc1"/>
    <property type="match status" value="2"/>
</dbReference>
<dbReference type="PANTHER" id="PTHR19971">
    <property type="entry name" value="SIGNAL-REGULATORY PROTEIN BETA"/>
    <property type="match status" value="1"/>
</dbReference>
<reference evidence="7" key="1">
    <citation type="submission" date="2025-08" db="UniProtKB">
        <authorList>
            <consortium name="RefSeq"/>
        </authorList>
    </citation>
    <scope>IDENTIFICATION</scope>
    <source>
        <tissue evidence="7">Blood</tissue>
    </source>
</reference>
<dbReference type="KEGG" id="emc:129330158"/>
<feature type="transmembrane region" description="Helical" evidence="3">
    <location>
        <begin position="254"/>
        <end position="274"/>
    </location>
</feature>
<keyword evidence="2" id="KW-0325">Glycoprotein</keyword>
<dbReference type="InterPro" id="IPR007110">
    <property type="entry name" value="Ig-like_dom"/>
</dbReference>
<dbReference type="Proteomes" id="UP001190640">
    <property type="component" value="Chromosome 5"/>
</dbReference>
<proteinExistence type="predicted"/>
<feature type="domain" description="Ig-like" evidence="5">
    <location>
        <begin position="132"/>
        <end position="224"/>
    </location>
</feature>
<dbReference type="GeneID" id="129330158"/>
<dbReference type="Gene3D" id="2.60.40.10">
    <property type="entry name" value="Immunoglobulins"/>
    <property type="match status" value="2"/>
</dbReference>
<keyword evidence="4" id="KW-0732">Signal</keyword>
<evidence type="ECO:0000256" key="2">
    <source>
        <dbReference type="ARBA" id="ARBA00023180"/>
    </source>
</evidence>
<evidence type="ECO:0000259" key="5">
    <source>
        <dbReference type="PROSITE" id="PS50835"/>
    </source>
</evidence>
<evidence type="ECO:0000256" key="3">
    <source>
        <dbReference type="SAM" id="Phobius"/>
    </source>
</evidence>
<keyword evidence="3" id="KW-0812">Transmembrane</keyword>
<feature type="domain" description="Ig-like" evidence="5">
    <location>
        <begin position="27"/>
        <end position="119"/>
    </location>
</feature>
<feature type="signal peptide" evidence="4">
    <location>
        <begin position="1"/>
        <end position="25"/>
    </location>
</feature>
<dbReference type="InterPro" id="IPR051755">
    <property type="entry name" value="Ig-like_CS_Receptor"/>
</dbReference>
<dbReference type="InterPro" id="IPR036179">
    <property type="entry name" value="Ig-like_dom_sf"/>
</dbReference>
<keyword evidence="6" id="KW-1185">Reference proteome</keyword>
<name>A0AA97KZH8_EUBMA</name>
<evidence type="ECO:0000256" key="4">
    <source>
        <dbReference type="SAM" id="SignalP"/>
    </source>
</evidence>
<dbReference type="InterPro" id="IPR013783">
    <property type="entry name" value="Ig-like_fold"/>
</dbReference>
<accession>A0AA97KZH8</accession>
<dbReference type="InterPro" id="IPR003597">
    <property type="entry name" value="Ig_C1-set"/>
</dbReference>
<dbReference type="AlphaFoldDB" id="A0AA97KZH8"/>
<evidence type="ECO:0000313" key="6">
    <source>
        <dbReference type="Proteomes" id="UP001190640"/>
    </source>
</evidence>
<keyword evidence="1" id="KW-1015">Disulfide bond</keyword>
<protein>
    <submittedName>
        <fullName evidence="7">Signal-regulatory protein beta-1-like</fullName>
    </submittedName>
</protein>
<feature type="chain" id="PRO_5041642470" evidence="4">
    <location>
        <begin position="26"/>
        <end position="292"/>
    </location>
</feature>
<dbReference type="PROSITE" id="PS50835">
    <property type="entry name" value="IG_LIKE"/>
    <property type="match status" value="2"/>
</dbReference>
<organism evidence="6 7">
    <name type="scientific">Eublepharis macularius</name>
    <name type="common">Leopard gecko</name>
    <name type="synonym">Cyrtodactylus macularius</name>
    <dbReference type="NCBI Taxonomy" id="481883"/>
    <lineage>
        <taxon>Eukaryota</taxon>
        <taxon>Metazoa</taxon>
        <taxon>Chordata</taxon>
        <taxon>Craniata</taxon>
        <taxon>Vertebrata</taxon>
        <taxon>Euteleostomi</taxon>
        <taxon>Lepidosauria</taxon>
        <taxon>Squamata</taxon>
        <taxon>Bifurcata</taxon>
        <taxon>Gekkota</taxon>
        <taxon>Eublepharidae</taxon>
        <taxon>Eublepharinae</taxon>
        <taxon>Eublepharis</taxon>
    </lineage>
</organism>
<dbReference type="InterPro" id="IPR003006">
    <property type="entry name" value="Ig/MHC_CS"/>
</dbReference>
<dbReference type="RefSeq" id="XP_054836088.1">
    <property type="nucleotide sequence ID" value="XM_054980113.1"/>
</dbReference>
<evidence type="ECO:0000256" key="1">
    <source>
        <dbReference type="ARBA" id="ARBA00023157"/>
    </source>
</evidence>
<gene>
    <name evidence="7" type="primary">LOC129330158</name>
</gene>
<sequence length="292" mass="32487">MAASSSFSWLPCVFLLFSLLLEVFARPSQPIITPPSGRVDSGAMATFTCQASKFHSEDITVTWTKNQNQIEALPPTITPGKKNTYHMESTVQVLLTEKDIDSTLACQIEHSILSESPIQQSFDLGDVLRVAPQVTVETSLSSPIPLDHSVKLTCIVNNFYPNDIKVAWWRSDYRNFTQRAGHGDLNVDGTFSLRLLLSTRKSRRSMTNYTCQVIHDSQSPVYVSRVLKFEMQPEENGNVCFIESGLFLLSNHGLWIGFLLGKIVTALLLLCLFLSKSASRNASTQKPKGLAK</sequence>
<keyword evidence="3" id="KW-0472">Membrane</keyword>